<name>A0A4C1WKR6_EUMVA</name>
<reference evidence="1 2" key="1">
    <citation type="journal article" date="2019" name="Commun. Biol.">
        <title>The bagworm genome reveals a unique fibroin gene that provides high tensile strength.</title>
        <authorList>
            <person name="Kono N."/>
            <person name="Nakamura H."/>
            <person name="Ohtoshi R."/>
            <person name="Tomita M."/>
            <person name="Numata K."/>
            <person name="Arakawa K."/>
        </authorList>
    </citation>
    <scope>NUCLEOTIDE SEQUENCE [LARGE SCALE GENOMIC DNA]</scope>
</reference>
<comment type="caution">
    <text evidence="1">The sequence shown here is derived from an EMBL/GenBank/DDBJ whole genome shotgun (WGS) entry which is preliminary data.</text>
</comment>
<keyword evidence="2" id="KW-1185">Reference proteome</keyword>
<dbReference type="AlphaFoldDB" id="A0A4C1WKR6"/>
<dbReference type="Proteomes" id="UP000299102">
    <property type="component" value="Unassembled WGS sequence"/>
</dbReference>
<evidence type="ECO:0000313" key="1">
    <source>
        <dbReference type="EMBL" id="GBP52046.1"/>
    </source>
</evidence>
<accession>A0A4C1WKR6</accession>
<sequence>MERGVSVSGAFTQKLFDTASRGAARPARRPPRAPPAPRTLIISELATAVHGLQHENGPDRSVLYCNLNEYSRKVIVSAVGFCLVSEGFGDSFSSPLPHSASSAHSPFHQISGSYSIGTDALLWSALRRRRVCRQLAQRLAPHVRSFIKIGLIGISNLAKAVVLEYFLRLITSKRFAFKGTQVKVFALCVREHINSSAPSSLSLHCSNDREHLALGHQRWAIAVDLISKYL</sequence>
<dbReference type="EMBL" id="BGZK01000594">
    <property type="protein sequence ID" value="GBP52046.1"/>
    <property type="molecule type" value="Genomic_DNA"/>
</dbReference>
<protein>
    <submittedName>
        <fullName evidence="1">Uncharacterized protein</fullName>
    </submittedName>
</protein>
<gene>
    <name evidence="1" type="ORF">EVAR_97516_1</name>
</gene>
<organism evidence="1 2">
    <name type="scientific">Eumeta variegata</name>
    <name type="common">Bagworm moth</name>
    <name type="synonym">Eumeta japonica</name>
    <dbReference type="NCBI Taxonomy" id="151549"/>
    <lineage>
        <taxon>Eukaryota</taxon>
        <taxon>Metazoa</taxon>
        <taxon>Ecdysozoa</taxon>
        <taxon>Arthropoda</taxon>
        <taxon>Hexapoda</taxon>
        <taxon>Insecta</taxon>
        <taxon>Pterygota</taxon>
        <taxon>Neoptera</taxon>
        <taxon>Endopterygota</taxon>
        <taxon>Lepidoptera</taxon>
        <taxon>Glossata</taxon>
        <taxon>Ditrysia</taxon>
        <taxon>Tineoidea</taxon>
        <taxon>Psychidae</taxon>
        <taxon>Oiketicinae</taxon>
        <taxon>Eumeta</taxon>
    </lineage>
</organism>
<evidence type="ECO:0000313" key="2">
    <source>
        <dbReference type="Proteomes" id="UP000299102"/>
    </source>
</evidence>
<proteinExistence type="predicted"/>